<evidence type="ECO:0000313" key="2">
    <source>
        <dbReference type="WBParaSite" id="PS1159_v2.g2194.t1"/>
    </source>
</evidence>
<dbReference type="WBParaSite" id="PS1159_v2.g2194.t1">
    <property type="protein sequence ID" value="PS1159_v2.g2194.t1"/>
    <property type="gene ID" value="PS1159_v2.g2194"/>
</dbReference>
<reference evidence="2" key="1">
    <citation type="submission" date="2022-11" db="UniProtKB">
        <authorList>
            <consortium name="WormBaseParasite"/>
        </authorList>
    </citation>
    <scope>IDENTIFICATION</scope>
</reference>
<protein>
    <submittedName>
        <fullName evidence="2">Uncharacterized protein</fullName>
    </submittedName>
</protein>
<evidence type="ECO:0000313" key="1">
    <source>
        <dbReference type="Proteomes" id="UP000887580"/>
    </source>
</evidence>
<dbReference type="Proteomes" id="UP000887580">
    <property type="component" value="Unplaced"/>
</dbReference>
<sequence length="456" mass="51495">MSKCFCGESFLLDQSCLSEASALGNSTTFLGEISESNVVEFKEKEITEEISLKLPVTSSAANTYIYPESETIVCEPLVTKAASKRKTFVEASFKAPRQKERTKFTVQIKKKSKVKAKFVIKTKTVDFKFKQPSEKEQAKKIILIPKKAKINLSVSEPSLKNVEADIALFAECISEESANKLPQDIMRQVEKVSCNINLCKVPVPIHEMDKLLQFEEVSTNESDTVKNKDDLIVQKEYIGSDLSELVKTGDEKSNLEPTVREKLEELKLPLSFKELMEMSPKAPPVPVLTEFSSLDDLMNQRQTFQTEQIMRQKNSPHYAFQIGENIIINCGRVGSNENYSQAIISDKNCNVYDYDYHNCEWKCRMKLSSKNILSFDRPFGTGRSQIGGIGMPSNSENDFEIVVFDGHVFDEVALECYNVAFDTINPPAKLLPEQMDENNILFIKKQPQNHSDSPVA</sequence>
<organism evidence="1 2">
    <name type="scientific">Panagrolaimus sp. PS1159</name>
    <dbReference type="NCBI Taxonomy" id="55785"/>
    <lineage>
        <taxon>Eukaryota</taxon>
        <taxon>Metazoa</taxon>
        <taxon>Ecdysozoa</taxon>
        <taxon>Nematoda</taxon>
        <taxon>Chromadorea</taxon>
        <taxon>Rhabditida</taxon>
        <taxon>Tylenchina</taxon>
        <taxon>Panagrolaimomorpha</taxon>
        <taxon>Panagrolaimoidea</taxon>
        <taxon>Panagrolaimidae</taxon>
        <taxon>Panagrolaimus</taxon>
    </lineage>
</organism>
<accession>A0AC35FXF6</accession>
<name>A0AC35FXF6_9BILA</name>
<proteinExistence type="predicted"/>